<evidence type="ECO:0000313" key="2">
    <source>
        <dbReference type="EMBL" id="MBB5159539.1"/>
    </source>
</evidence>
<reference evidence="2 3" key="1">
    <citation type="submission" date="2020-08" db="EMBL/GenBank/DDBJ databases">
        <title>Sequencing the genomes of 1000 actinobacteria strains.</title>
        <authorList>
            <person name="Klenk H.-P."/>
        </authorList>
    </citation>
    <scope>NUCLEOTIDE SEQUENCE [LARGE SCALE GENOMIC DNA]</scope>
    <source>
        <strain evidence="2 3">DSM 45584</strain>
    </source>
</reference>
<gene>
    <name evidence="2" type="ORF">BJ970_007138</name>
</gene>
<feature type="compositionally biased region" description="Basic and acidic residues" evidence="1">
    <location>
        <begin position="15"/>
        <end position="24"/>
    </location>
</feature>
<evidence type="ECO:0000313" key="3">
    <source>
        <dbReference type="Proteomes" id="UP000584374"/>
    </source>
</evidence>
<name>A0A840QJX1_9PSEU</name>
<dbReference type="Proteomes" id="UP000584374">
    <property type="component" value="Unassembled WGS sequence"/>
</dbReference>
<feature type="region of interest" description="Disordered" evidence="1">
    <location>
        <begin position="1"/>
        <end position="26"/>
    </location>
</feature>
<dbReference type="AlphaFoldDB" id="A0A840QJX1"/>
<proteinExistence type="predicted"/>
<sequence length="87" mass="10039">MDAERHGTANVAAAVEDRARREHEDDNDEILPTIFLGQVADWYVEGWRRRQTEPNAFEEAERFAARLAACYPNGERCRAEHDRGRVP</sequence>
<comment type="caution">
    <text evidence="2">The sequence shown here is derived from an EMBL/GenBank/DDBJ whole genome shotgun (WGS) entry which is preliminary data.</text>
</comment>
<accession>A0A840QJX1</accession>
<dbReference type="RefSeq" id="WP_184731978.1">
    <property type="nucleotide sequence ID" value="NZ_JACHIW010000002.1"/>
</dbReference>
<organism evidence="2 3">
    <name type="scientific">Saccharopolyspora phatthalungensis</name>
    <dbReference type="NCBI Taxonomy" id="664693"/>
    <lineage>
        <taxon>Bacteria</taxon>
        <taxon>Bacillati</taxon>
        <taxon>Actinomycetota</taxon>
        <taxon>Actinomycetes</taxon>
        <taxon>Pseudonocardiales</taxon>
        <taxon>Pseudonocardiaceae</taxon>
        <taxon>Saccharopolyspora</taxon>
    </lineage>
</organism>
<keyword evidence="3" id="KW-1185">Reference proteome</keyword>
<protein>
    <submittedName>
        <fullName evidence="2">Uncharacterized protein</fullName>
    </submittedName>
</protein>
<evidence type="ECO:0000256" key="1">
    <source>
        <dbReference type="SAM" id="MobiDB-lite"/>
    </source>
</evidence>
<dbReference type="EMBL" id="JACHIW010000002">
    <property type="protein sequence ID" value="MBB5159539.1"/>
    <property type="molecule type" value="Genomic_DNA"/>
</dbReference>